<dbReference type="InterPro" id="IPR001810">
    <property type="entry name" value="F-box_dom"/>
</dbReference>
<dbReference type="PROSITE" id="PS50181">
    <property type="entry name" value="FBOX"/>
    <property type="match status" value="1"/>
</dbReference>
<dbReference type="InterPro" id="IPR011990">
    <property type="entry name" value="TPR-like_helical_dom_sf"/>
</dbReference>
<dbReference type="EMBL" id="JAGKQM010000018">
    <property type="protein sequence ID" value="KAH0866104.1"/>
    <property type="molecule type" value="Genomic_DNA"/>
</dbReference>
<evidence type="ECO:0000313" key="3">
    <source>
        <dbReference type="EMBL" id="KAH0866104.1"/>
    </source>
</evidence>
<keyword evidence="4" id="KW-1185">Reference proteome</keyword>
<sequence length="293" mass="32856">VPGNIVARLANTVGAAESVLRVAATGHDKRLFLKASSVFFCLLEEKEDMINQLPDYLLCEILLNLPTKDVIKASLLCRRWRDLWQSVLGLDLEFNGSTDFDKYGFFNRFIDVKRDVVPVDPLDWQISQDTASNIVARLDNTVGAAESVLSVAATGHDKMLFLKAISVFFSLLGYITVEEILTLRVTRDLDLGITIGTSLEMDRKLAHKLSLQVLWRSVSISAAIRLFNRSVVEKHPLDVVSYTVAVKGLVRGRRMDEACSLLYKMKGLIGLLSLERDKDRLKKIVWDCVEEGV</sequence>
<dbReference type="Pfam" id="PF00646">
    <property type="entry name" value="F-box"/>
    <property type="match status" value="1"/>
</dbReference>
<feature type="non-terminal residue" evidence="3">
    <location>
        <position position="1"/>
    </location>
</feature>
<feature type="domain" description="F-box" evidence="2">
    <location>
        <begin position="47"/>
        <end position="97"/>
    </location>
</feature>
<organism evidence="3 4">
    <name type="scientific">Brassica napus</name>
    <name type="common">Rape</name>
    <dbReference type="NCBI Taxonomy" id="3708"/>
    <lineage>
        <taxon>Eukaryota</taxon>
        <taxon>Viridiplantae</taxon>
        <taxon>Streptophyta</taxon>
        <taxon>Embryophyta</taxon>
        <taxon>Tracheophyta</taxon>
        <taxon>Spermatophyta</taxon>
        <taxon>Magnoliopsida</taxon>
        <taxon>eudicotyledons</taxon>
        <taxon>Gunneridae</taxon>
        <taxon>Pentapetalae</taxon>
        <taxon>rosids</taxon>
        <taxon>malvids</taxon>
        <taxon>Brassicales</taxon>
        <taxon>Brassicaceae</taxon>
        <taxon>Brassiceae</taxon>
        <taxon>Brassica</taxon>
    </lineage>
</organism>
<reference evidence="3 4" key="1">
    <citation type="submission" date="2021-05" db="EMBL/GenBank/DDBJ databases">
        <title>Genome Assembly of Synthetic Allotetraploid Brassica napus Reveals Homoeologous Exchanges between Subgenomes.</title>
        <authorList>
            <person name="Davis J.T."/>
        </authorList>
    </citation>
    <scope>NUCLEOTIDE SEQUENCE [LARGE SCALE GENOMIC DNA]</scope>
    <source>
        <strain evidence="4">cv. Da-Ae</strain>
        <tissue evidence="3">Seedling</tissue>
    </source>
</reference>
<dbReference type="Gene3D" id="1.20.1280.50">
    <property type="match status" value="1"/>
</dbReference>
<name>A0ABQ7YD06_BRANA</name>
<evidence type="ECO:0000313" key="4">
    <source>
        <dbReference type="Proteomes" id="UP000824890"/>
    </source>
</evidence>
<dbReference type="PANTHER" id="PTHR47879:SF2">
    <property type="entry name" value="RETICULON-LIKE PROTEIN B22"/>
    <property type="match status" value="1"/>
</dbReference>
<dbReference type="SUPFAM" id="SSF81383">
    <property type="entry name" value="F-box domain"/>
    <property type="match status" value="1"/>
</dbReference>
<dbReference type="Gene3D" id="1.25.40.10">
    <property type="entry name" value="Tetratricopeptide repeat domain"/>
    <property type="match status" value="1"/>
</dbReference>
<dbReference type="InterPro" id="IPR044177">
    <property type="entry name" value="RTNLB22/23"/>
</dbReference>
<dbReference type="InterPro" id="IPR036047">
    <property type="entry name" value="F-box-like_dom_sf"/>
</dbReference>
<evidence type="ECO:0000259" key="2">
    <source>
        <dbReference type="PROSITE" id="PS50181"/>
    </source>
</evidence>
<dbReference type="NCBIfam" id="TIGR00756">
    <property type="entry name" value="PPR"/>
    <property type="match status" value="1"/>
</dbReference>
<dbReference type="SMART" id="SM00256">
    <property type="entry name" value="FBOX"/>
    <property type="match status" value="1"/>
</dbReference>
<proteinExistence type="predicted"/>
<keyword evidence="1" id="KW-0677">Repeat</keyword>
<dbReference type="InterPro" id="IPR002885">
    <property type="entry name" value="PPR_rpt"/>
</dbReference>
<evidence type="ECO:0000256" key="1">
    <source>
        <dbReference type="ARBA" id="ARBA00022737"/>
    </source>
</evidence>
<gene>
    <name evidence="3" type="ORF">HID58_083315</name>
</gene>
<dbReference type="PANTHER" id="PTHR47879">
    <property type="entry name" value="RETICULON-LIKE PROTEIN B22"/>
    <property type="match status" value="1"/>
</dbReference>
<dbReference type="CDD" id="cd22160">
    <property type="entry name" value="F-box_AtFBL13-like"/>
    <property type="match status" value="1"/>
</dbReference>
<protein>
    <recommendedName>
        <fullName evidence="2">F-box domain-containing protein</fullName>
    </recommendedName>
</protein>
<dbReference type="Proteomes" id="UP000824890">
    <property type="component" value="Unassembled WGS sequence"/>
</dbReference>
<accession>A0ABQ7YD06</accession>
<comment type="caution">
    <text evidence="3">The sequence shown here is derived from an EMBL/GenBank/DDBJ whole genome shotgun (WGS) entry which is preliminary data.</text>
</comment>
<dbReference type="InterPro" id="IPR053781">
    <property type="entry name" value="F-box_AtFBL13-like"/>
</dbReference>